<gene>
    <name evidence="1" type="ORF">OFUS_LOCUS18264</name>
</gene>
<comment type="caution">
    <text evidence="1">The sequence shown here is derived from an EMBL/GenBank/DDBJ whole genome shotgun (WGS) entry which is preliminary data.</text>
</comment>
<dbReference type="Proteomes" id="UP000749559">
    <property type="component" value="Unassembled WGS sequence"/>
</dbReference>
<keyword evidence="2" id="KW-1185">Reference proteome</keyword>
<protein>
    <submittedName>
        <fullName evidence="1">Uncharacterized protein</fullName>
    </submittedName>
</protein>
<sequence>MSVGLLSMLMLAGLLQFDSGAENCCEDVLKIKEDVDFLATGLSGPKGQRGLQDVSVYTDETDPRGFTKENDAVGLKALWGPYRTTFGPWQEVRNQFLQFLDRHSIFCDTNEYLVSWRMQMERDRGRMIWKCFRIIIAK</sequence>
<evidence type="ECO:0000313" key="2">
    <source>
        <dbReference type="Proteomes" id="UP000749559"/>
    </source>
</evidence>
<evidence type="ECO:0000313" key="1">
    <source>
        <dbReference type="EMBL" id="CAH1793410.1"/>
    </source>
</evidence>
<dbReference type="AlphaFoldDB" id="A0A8J1UPX4"/>
<organism evidence="1 2">
    <name type="scientific">Owenia fusiformis</name>
    <name type="common">Polychaete worm</name>
    <dbReference type="NCBI Taxonomy" id="6347"/>
    <lineage>
        <taxon>Eukaryota</taxon>
        <taxon>Metazoa</taxon>
        <taxon>Spiralia</taxon>
        <taxon>Lophotrochozoa</taxon>
        <taxon>Annelida</taxon>
        <taxon>Polychaeta</taxon>
        <taxon>Sedentaria</taxon>
        <taxon>Canalipalpata</taxon>
        <taxon>Sabellida</taxon>
        <taxon>Oweniida</taxon>
        <taxon>Oweniidae</taxon>
        <taxon>Owenia</taxon>
    </lineage>
</organism>
<reference evidence="1" key="1">
    <citation type="submission" date="2022-03" db="EMBL/GenBank/DDBJ databases">
        <authorList>
            <person name="Martin C."/>
        </authorList>
    </citation>
    <scope>NUCLEOTIDE SEQUENCE</scope>
</reference>
<accession>A0A8J1UPX4</accession>
<name>A0A8J1UPX4_OWEFU</name>
<proteinExistence type="predicted"/>
<dbReference type="EMBL" id="CAIIXF020000009">
    <property type="protein sequence ID" value="CAH1793410.1"/>
    <property type="molecule type" value="Genomic_DNA"/>
</dbReference>